<dbReference type="Gene3D" id="3.40.190.10">
    <property type="entry name" value="Periplasmic binding protein-like II"/>
    <property type="match status" value="2"/>
</dbReference>
<dbReference type="AlphaFoldDB" id="A0A4R2C5S9"/>
<protein>
    <recommendedName>
        <fullName evidence="3">4-hydroxyphenylpyruvate dioxygenase</fullName>
    </recommendedName>
</protein>
<evidence type="ECO:0000313" key="2">
    <source>
        <dbReference type="Proteomes" id="UP000295043"/>
    </source>
</evidence>
<evidence type="ECO:0000313" key="1">
    <source>
        <dbReference type="EMBL" id="TCN34034.1"/>
    </source>
</evidence>
<accession>A0A4R2C5S9</accession>
<dbReference type="Proteomes" id="UP000295043">
    <property type="component" value="Unassembled WGS sequence"/>
</dbReference>
<dbReference type="EMBL" id="SLVU01000002">
    <property type="protein sequence ID" value="TCN34034.1"/>
    <property type="molecule type" value="Genomic_DNA"/>
</dbReference>
<dbReference type="SUPFAM" id="SSF54593">
    <property type="entry name" value="Glyoxalase/Bleomycin resistance protein/Dihydroxybiphenyl dioxygenase"/>
    <property type="match status" value="1"/>
</dbReference>
<comment type="caution">
    <text evidence="1">The sequence shown here is derived from an EMBL/GenBank/DDBJ whole genome shotgun (WGS) entry which is preliminary data.</text>
</comment>
<organism evidence="1 2">
    <name type="scientific">Sinorhizobium americanum</name>
    <dbReference type="NCBI Taxonomy" id="194963"/>
    <lineage>
        <taxon>Bacteria</taxon>
        <taxon>Pseudomonadati</taxon>
        <taxon>Pseudomonadota</taxon>
        <taxon>Alphaproteobacteria</taxon>
        <taxon>Hyphomicrobiales</taxon>
        <taxon>Rhizobiaceae</taxon>
        <taxon>Sinorhizobium/Ensifer group</taxon>
        <taxon>Sinorhizobium</taxon>
    </lineage>
</organism>
<sequence length="162" mass="18518">MGIVLDIDEVAKADDWRGVLPTTLLDCITYKDKVFFAPTSIHAEIWLWTSEAPFRELGLKSPETWDEIATASARCRSHPTITTTRRAAAFEPASTERLRASNILYNRDEHGEYFQLLQPTYGEGFFFEIVWRRGYRGYGAANAIFRIAAPKKHLRPEGLPRL</sequence>
<dbReference type="SUPFAM" id="SSF53850">
    <property type="entry name" value="Periplasmic binding protein-like II"/>
    <property type="match status" value="1"/>
</dbReference>
<reference evidence="1 2" key="1">
    <citation type="submission" date="2019-03" db="EMBL/GenBank/DDBJ databases">
        <title>Genomic Encyclopedia of Type Strains, Phase IV (KMG-V): Genome sequencing to study the core and pangenomes of soil and plant-associated prokaryotes.</title>
        <authorList>
            <person name="Whitman W."/>
        </authorList>
    </citation>
    <scope>NUCLEOTIDE SEQUENCE [LARGE SCALE GENOMIC DNA]</scope>
    <source>
        <strain evidence="1 2">23C40</strain>
    </source>
</reference>
<evidence type="ECO:0008006" key="3">
    <source>
        <dbReference type="Google" id="ProtNLM"/>
    </source>
</evidence>
<gene>
    <name evidence="1" type="ORF">EV184_102345</name>
</gene>
<dbReference type="InterPro" id="IPR029068">
    <property type="entry name" value="Glyas_Bleomycin-R_OHBP_Dase"/>
</dbReference>
<proteinExistence type="predicted"/>
<name>A0A4R2C5S9_9HYPH</name>